<feature type="region of interest" description="Disordered" evidence="1">
    <location>
        <begin position="213"/>
        <end position="236"/>
    </location>
</feature>
<gene>
    <name evidence="2" type="ORF">BT63DRAFT_444018</name>
</gene>
<dbReference type="AlphaFoldDB" id="A0A6A6TXS4"/>
<sequence>MADPTGCSHWAGRLDRRYSSPQDSHLCLKTYASSPKARKPEWLNCNGERSYIEWCKHVNPDVQTRSDPQAQQICGRLKLSGGPAPSDYPHYVLQHEDCQMTHRQRAPGAACNPPEHIRIAYGCTLYMFRESMFRPDVNRNNFESRDQKLKYHVPPHILEKDPTLGSNAYKLNNVGKVYHRIAHLEWADEMCIMQFRVWHAQWLGEQINSNPATPDVQASASGTPDFQASASGVAPQ</sequence>
<keyword evidence="3" id="KW-1185">Reference proteome</keyword>
<feature type="compositionally biased region" description="Polar residues" evidence="1">
    <location>
        <begin position="213"/>
        <end position="230"/>
    </location>
</feature>
<reference evidence="2" key="1">
    <citation type="journal article" date="2020" name="Stud. Mycol.">
        <title>101 Dothideomycetes genomes: a test case for predicting lifestyles and emergence of pathogens.</title>
        <authorList>
            <person name="Haridas S."/>
            <person name="Albert R."/>
            <person name="Binder M."/>
            <person name="Bloem J."/>
            <person name="Labutti K."/>
            <person name="Salamov A."/>
            <person name="Andreopoulos B."/>
            <person name="Baker S."/>
            <person name="Barry K."/>
            <person name="Bills G."/>
            <person name="Bluhm B."/>
            <person name="Cannon C."/>
            <person name="Castanera R."/>
            <person name="Culley D."/>
            <person name="Daum C."/>
            <person name="Ezra D."/>
            <person name="Gonzalez J."/>
            <person name="Henrissat B."/>
            <person name="Kuo A."/>
            <person name="Liang C."/>
            <person name="Lipzen A."/>
            <person name="Lutzoni F."/>
            <person name="Magnuson J."/>
            <person name="Mondo S."/>
            <person name="Nolan M."/>
            <person name="Ohm R."/>
            <person name="Pangilinan J."/>
            <person name="Park H.-J."/>
            <person name="Ramirez L."/>
            <person name="Alfaro M."/>
            <person name="Sun H."/>
            <person name="Tritt A."/>
            <person name="Yoshinaga Y."/>
            <person name="Zwiers L.-H."/>
            <person name="Turgeon B."/>
            <person name="Goodwin S."/>
            <person name="Spatafora J."/>
            <person name="Crous P."/>
            <person name="Grigoriev I."/>
        </authorList>
    </citation>
    <scope>NUCLEOTIDE SEQUENCE</scope>
    <source>
        <strain evidence="2">CBS 115976</strain>
    </source>
</reference>
<protein>
    <submittedName>
        <fullName evidence="2">Uncharacterized protein</fullName>
    </submittedName>
</protein>
<name>A0A6A6TXS4_9PEZI</name>
<organism evidence="2 3">
    <name type="scientific">Microthyrium microscopicum</name>
    <dbReference type="NCBI Taxonomy" id="703497"/>
    <lineage>
        <taxon>Eukaryota</taxon>
        <taxon>Fungi</taxon>
        <taxon>Dikarya</taxon>
        <taxon>Ascomycota</taxon>
        <taxon>Pezizomycotina</taxon>
        <taxon>Dothideomycetes</taxon>
        <taxon>Dothideomycetes incertae sedis</taxon>
        <taxon>Microthyriales</taxon>
        <taxon>Microthyriaceae</taxon>
        <taxon>Microthyrium</taxon>
    </lineage>
</organism>
<dbReference type="EMBL" id="MU004243">
    <property type="protein sequence ID" value="KAF2664236.1"/>
    <property type="molecule type" value="Genomic_DNA"/>
</dbReference>
<evidence type="ECO:0000313" key="2">
    <source>
        <dbReference type="EMBL" id="KAF2664236.1"/>
    </source>
</evidence>
<proteinExistence type="predicted"/>
<evidence type="ECO:0000313" key="3">
    <source>
        <dbReference type="Proteomes" id="UP000799302"/>
    </source>
</evidence>
<accession>A0A6A6TXS4</accession>
<evidence type="ECO:0000256" key="1">
    <source>
        <dbReference type="SAM" id="MobiDB-lite"/>
    </source>
</evidence>
<dbReference type="Proteomes" id="UP000799302">
    <property type="component" value="Unassembled WGS sequence"/>
</dbReference>